<accession>G0N3Z9</accession>
<dbReference type="PANTHER" id="PTHR32463">
    <property type="entry name" value="L-FUCOSE KINASE"/>
    <property type="match status" value="1"/>
</dbReference>
<dbReference type="GO" id="GO:0042352">
    <property type="term" value="P:GDP-L-fucose salvage"/>
    <property type="evidence" value="ECO:0007669"/>
    <property type="project" value="TreeGrafter"/>
</dbReference>
<dbReference type="InterPro" id="IPR001174">
    <property type="entry name" value="HddA/FKP"/>
</dbReference>
<keyword evidence="4" id="KW-0067">ATP-binding</keyword>
<dbReference type="InterPro" id="IPR052203">
    <property type="entry name" value="GHMP_Kinase-Related"/>
</dbReference>
<dbReference type="OrthoDB" id="271303at2759"/>
<evidence type="ECO:0000256" key="2">
    <source>
        <dbReference type="ARBA" id="ARBA00022741"/>
    </source>
</evidence>
<dbReference type="STRING" id="135651.G0N3Z9"/>
<dbReference type="EMBL" id="GL379836">
    <property type="protein sequence ID" value="EGT52322.1"/>
    <property type="molecule type" value="Genomic_DNA"/>
</dbReference>
<dbReference type="AlphaFoldDB" id="G0N3Z9"/>
<sequence length="843" mass="93379">MRWDIITFSLGHGIDPKLIEPDVQHFQNLNFPNCEEFLVVNDASEDVGSGGSALNALIRTAERLCYRKNYTVLAEAVLQDVNILIVLVNNTKTFLCSEYGINGGNGYIFETALSKAINSATEVANLAKQKGLWIIGTDTTWETIVRPKFYDFPQDNITGFAAINPTSIKGFGWYKTKYREADLVGMSFDGEVSGQTPPPPRPDQGNMILAFLYLPVNIATAFLSLYNEFPVAATTYLGVDSNVTPLKLSLFFDLMLATCISEEEFISSRLGTGKKISENEKDRTNARIQIYKKIGGFKGRVEVLQLSSLGYRKFSQGPPRDYSKLVLSVSERYGDKKPIDLERTFRTHFSIDKMKGVPVKQTISKMLSLSKTMIQEAKSCEEYLHLIFHASFALSLASEGKGGLRNGPAKNPIFEKLMQGSSKKVYLTAIFQEILSHWLGDPSMMIRAARHLETAGQKCIREMVDEMCAGKTLKLLKSDGKKCVSAKVTAPVRIDFFGGWLDTPPIFFSMKNAAVVNMAIQLDGKNPITCHVTKINGNHIELRQDGTVIFIAYDKDLLQMHDKPSEVGTLVCACIVALGFLYPSDLFETLECTGLRIETKSDLPHGSGLGTSSIMACTILKALCALGKLEVKDFSVDAQIIHTVLRVEQIMTTGGGWQDQCGAVFGGLKKCFYERGQGVLQTPISLSKSVKETLETRLMLVYTGKTRLAKNLLQEVIRNFFTCAETNNKLEKMASSVNEFVAKIQKGEVGVELLEQYHNTKNFMTRCEPVIVTNLLETLKDNNMIEVGWCAGAGGGGFLYLWLTPDTNPSDVKKHIGSLPQFSEMTFHTITIATDTPITLEVN</sequence>
<name>G0N3Z9_CAEBE</name>
<evidence type="ECO:0000259" key="5">
    <source>
        <dbReference type="Pfam" id="PF00288"/>
    </source>
</evidence>
<protein>
    <recommendedName>
        <fullName evidence="5">GHMP kinase N-terminal domain-containing protein</fullName>
    </recommendedName>
</protein>
<evidence type="ECO:0000313" key="6">
    <source>
        <dbReference type="EMBL" id="EGT52322.1"/>
    </source>
</evidence>
<keyword evidence="1" id="KW-0808">Transferase</keyword>
<keyword evidence="3" id="KW-0418">Kinase</keyword>
<dbReference type="Pfam" id="PF00288">
    <property type="entry name" value="GHMP_kinases_N"/>
    <property type="match status" value="1"/>
</dbReference>
<dbReference type="GO" id="GO:0050201">
    <property type="term" value="F:fucokinase activity"/>
    <property type="evidence" value="ECO:0007669"/>
    <property type="project" value="TreeGrafter"/>
</dbReference>
<dbReference type="Gene3D" id="3.30.230.120">
    <property type="match status" value="1"/>
</dbReference>
<evidence type="ECO:0000256" key="1">
    <source>
        <dbReference type="ARBA" id="ARBA00022679"/>
    </source>
</evidence>
<keyword evidence="2" id="KW-0547">Nucleotide-binding</keyword>
<gene>
    <name evidence="6" type="ORF">CAEBREN_24546</name>
</gene>
<dbReference type="InterPro" id="IPR036554">
    <property type="entry name" value="GHMP_kinase_C_sf"/>
</dbReference>
<dbReference type="OMA" id="LRVEQIM"/>
<dbReference type="SUPFAM" id="SSF55060">
    <property type="entry name" value="GHMP Kinase, C-terminal domain"/>
    <property type="match status" value="1"/>
</dbReference>
<dbReference type="InterPro" id="IPR006204">
    <property type="entry name" value="GHMP_kinase_N_dom"/>
</dbReference>
<evidence type="ECO:0000313" key="7">
    <source>
        <dbReference type="Proteomes" id="UP000008068"/>
    </source>
</evidence>
<dbReference type="HOGENOM" id="CLU_338961_0_0_1"/>
<keyword evidence="7" id="KW-1185">Reference proteome</keyword>
<dbReference type="Proteomes" id="UP000008068">
    <property type="component" value="Unassembled WGS sequence"/>
</dbReference>
<dbReference type="PRINTS" id="PR00960">
    <property type="entry name" value="LMBPPROTEIN"/>
</dbReference>
<organism evidence="7">
    <name type="scientific">Caenorhabditis brenneri</name>
    <name type="common">Nematode worm</name>
    <dbReference type="NCBI Taxonomy" id="135651"/>
    <lineage>
        <taxon>Eukaryota</taxon>
        <taxon>Metazoa</taxon>
        <taxon>Ecdysozoa</taxon>
        <taxon>Nematoda</taxon>
        <taxon>Chromadorea</taxon>
        <taxon>Rhabditida</taxon>
        <taxon>Rhabditina</taxon>
        <taxon>Rhabditomorpha</taxon>
        <taxon>Rhabditoidea</taxon>
        <taxon>Rhabditidae</taxon>
        <taxon>Peloderinae</taxon>
        <taxon>Caenorhabditis</taxon>
    </lineage>
</organism>
<dbReference type="FunCoup" id="G0N3Z9">
    <property type="interactions" value="1891"/>
</dbReference>
<proteinExistence type="predicted"/>
<dbReference type="SUPFAM" id="SSF54211">
    <property type="entry name" value="Ribosomal protein S5 domain 2-like"/>
    <property type="match status" value="1"/>
</dbReference>
<evidence type="ECO:0000256" key="3">
    <source>
        <dbReference type="ARBA" id="ARBA00022777"/>
    </source>
</evidence>
<evidence type="ECO:0000256" key="4">
    <source>
        <dbReference type="ARBA" id="ARBA00022840"/>
    </source>
</evidence>
<feature type="domain" description="GHMP kinase N-terminal" evidence="5">
    <location>
        <begin position="588"/>
        <end position="667"/>
    </location>
</feature>
<dbReference type="InterPro" id="IPR020568">
    <property type="entry name" value="Ribosomal_Su5_D2-typ_SF"/>
</dbReference>
<reference evidence="7" key="1">
    <citation type="submission" date="2011-07" db="EMBL/GenBank/DDBJ databases">
        <authorList>
            <consortium name="Caenorhabditis brenneri Sequencing and Analysis Consortium"/>
            <person name="Wilson R.K."/>
        </authorList>
    </citation>
    <scope>NUCLEOTIDE SEQUENCE [LARGE SCALE GENOMIC DNA]</scope>
    <source>
        <strain evidence="7">PB2801</strain>
    </source>
</reference>
<dbReference type="PANTHER" id="PTHR32463:SF0">
    <property type="entry name" value="L-FUCOSE KINASE"/>
    <property type="match status" value="1"/>
</dbReference>
<dbReference type="GO" id="GO:0005524">
    <property type="term" value="F:ATP binding"/>
    <property type="evidence" value="ECO:0007669"/>
    <property type="project" value="UniProtKB-KW"/>
</dbReference>
<dbReference type="InParanoid" id="G0N3Z9"/>
<dbReference type="eggNOG" id="KOG4644">
    <property type="taxonomic scope" value="Eukaryota"/>
</dbReference>